<dbReference type="AlphaFoldDB" id="A0AAW9MQS7"/>
<gene>
    <name evidence="2" type="ORF">VLK81_08285</name>
</gene>
<keyword evidence="1" id="KW-0472">Membrane</keyword>
<protein>
    <submittedName>
        <fullName evidence="2">Uncharacterized protein</fullName>
    </submittedName>
</protein>
<dbReference type="EMBL" id="JAYKOT010000003">
    <property type="protein sequence ID" value="MEB3429983.1"/>
    <property type="molecule type" value="Genomic_DNA"/>
</dbReference>
<evidence type="ECO:0000313" key="3">
    <source>
        <dbReference type="Proteomes" id="UP001357733"/>
    </source>
</evidence>
<name>A0AAW9MQS7_9FIRM</name>
<organism evidence="2 3">
    <name type="scientific">Citroniella saccharovorans</name>
    <dbReference type="NCBI Taxonomy" id="2053367"/>
    <lineage>
        <taxon>Bacteria</taxon>
        <taxon>Bacillati</taxon>
        <taxon>Bacillota</taxon>
        <taxon>Tissierellia</taxon>
        <taxon>Tissierellales</taxon>
        <taxon>Peptoniphilaceae</taxon>
        <taxon>Citroniella</taxon>
    </lineage>
</organism>
<accession>A0AAW9MQS7</accession>
<proteinExistence type="predicted"/>
<reference evidence="2 3" key="1">
    <citation type="submission" date="2024-01" db="EMBL/GenBank/DDBJ databases">
        <title>Complete genome sequence of Citroniella saccharovorans strain M6.X9, isolated from human fecal sample.</title>
        <authorList>
            <person name="Cheng G."/>
            <person name="Westerholm M."/>
            <person name="Schnurer A."/>
        </authorList>
    </citation>
    <scope>NUCLEOTIDE SEQUENCE [LARGE SCALE GENOMIC DNA]</scope>
    <source>
        <strain evidence="2 3">DSM 29873</strain>
    </source>
</reference>
<keyword evidence="1" id="KW-1133">Transmembrane helix</keyword>
<evidence type="ECO:0000256" key="1">
    <source>
        <dbReference type="SAM" id="Phobius"/>
    </source>
</evidence>
<comment type="caution">
    <text evidence="2">The sequence shown here is derived from an EMBL/GenBank/DDBJ whole genome shotgun (WGS) entry which is preliminary data.</text>
</comment>
<dbReference type="Proteomes" id="UP001357733">
    <property type="component" value="Unassembled WGS sequence"/>
</dbReference>
<sequence>MNKKLSYIFISSILLSIILTSVYYSFFYKLPNGDNVNEELNKFNTYTSNNISDEGFSEIKQSENVNTKENFLDLSNLKADFYDIEFIGSGFFSISDNDNLISYETFEDNFIYRAYIDPTYKFFVSNNVKVLFNDKLDSSKIINGYNFVNEPFYNSFIPKDIFSDMARLDFFKNGKLIEEISLSKSDESSIKVFSAKDYDLINVNGVKEIEFTK</sequence>
<evidence type="ECO:0000313" key="2">
    <source>
        <dbReference type="EMBL" id="MEB3429983.1"/>
    </source>
</evidence>
<feature type="transmembrane region" description="Helical" evidence="1">
    <location>
        <begin position="7"/>
        <end position="27"/>
    </location>
</feature>
<keyword evidence="3" id="KW-1185">Reference proteome</keyword>
<keyword evidence="1" id="KW-0812">Transmembrane</keyword>
<dbReference type="RefSeq" id="WP_324620136.1">
    <property type="nucleotide sequence ID" value="NZ_JAYKOT010000003.1"/>
</dbReference>